<evidence type="ECO:0000313" key="12">
    <source>
        <dbReference type="EMBL" id="CUE85912.1"/>
    </source>
</evidence>
<dbReference type="GO" id="GO:0003999">
    <property type="term" value="F:adenine phosphoribosyltransferase activity"/>
    <property type="evidence" value="ECO:0007669"/>
    <property type="project" value="UniProtKB-EC"/>
</dbReference>
<evidence type="ECO:0000259" key="11">
    <source>
        <dbReference type="Pfam" id="PF00156"/>
    </source>
</evidence>
<dbReference type="AlphaFoldDB" id="A0A0S4IJH4"/>
<evidence type="ECO:0000256" key="8">
    <source>
        <dbReference type="ARBA" id="ARBA00022676"/>
    </source>
</evidence>
<proteinExistence type="inferred from homology"/>
<dbReference type="EMBL" id="CYKH01000204">
    <property type="protein sequence ID" value="CUE85912.1"/>
    <property type="molecule type" value="Genomic_DNA"/>
</dbReference>
<keyword evidence="9 12" id="KW-0808">Transferase</keyword>
<keyword evidence="10" id="KW-0660">Purine salvage</keyword>
<comment type="subunit">
    <text evidence="5">Homodimer.</text>
</comment>
<dbReference type="OMA" id="PMIAVEL"/>
<comment type="pathway">
    <text evidence="3">Purine metabolism; AMP biosynthesis via salvage pathway; AMP from adenine: step 1/1.</text>
</comment>
<accession>A0A0S4IJH4</accession>
<dbReference type="Proteomes" id="UP000051952">
    <property type="component" value="Unassembled WGS sequence"/>
</dbReference>
<dbReference type="VEuPathDB" id="TriTrypDB:BSAL_03725"/>
<sequence>MEVIEISPKYYTLQPEGELAKQIASQLTWFSPKFSPKDVPRFYDISAVTENPALFQAVVKSMSARYRSMGDAAPTHVLGFDARGFLLGAPIAYELGIPFVMMRKAEKSPGVLLRSEPYHKEYAEAHPDTMAIRKGSIGPGSRVVLVDDLIATGGTAISGFQLVEASGATVVEFAAVIGIPFLDGVAKIHSEGNGKFKDVPVFTLVHDSAITEKTCGDPSTWEEGKSRVIAYSDAIKQLQQ</sequence>
<dbReference type="InterPro" id="IPR000836">
    <property type="entry name" value="PRTase_dom"/>
</dbReference>
<gene>
    <name evidence="12" type="ORF">BSAL_03725</name>
</gene>
<evidence type="ECO:0000256" key="2">
    <source>
        <dbReference type="ARBA" id="ARBA00004496"/>
    </source>
</evidence>
<evidence type="ECO:0000256" key="5">
    <source>
        <dbReference type="ARBA" id="ARBA00011738"/>
    </source>
</evidence>
<organism evidence="12 13">
    <name type="scientific">Bodo saltans</name>
    <name type="common">Flagellated protozoan</name>
    <dbReference type="NCBI Taxonomy" id="75058"/>
    <lineage>
        <taxon>Eukaryota</taxon>
        <taxon>Discoba</taxon>
        <taxon>Euglenozoa</taxon>
        <taxon>Kinetoplastea</taxon>
        <taxon>Metakinetoplastina</taxon>
        <taxon>Eubodonida</taxon>
        <taxon>Bodonidae</taxon>
        <taxon>Bodo</taxon>
    </lineage>
</organism>
<evidence type="ECO:0000256" key="6">
    <source>
        <dbReference type="ARBA" id="ARBA00011893"/>
    </source>
</evidence>
<feature type="domain" description="Phosphoribosyltransferase" evidence="11">
    <location>
        <begin position="46"/>
        <end position="205"/>
    </location>
</feature>
<dbReference type="CDD" id="cd06223">
    <property type="entry name" value="PRTases_typeI"/>
    <property type="match status" value="1"/>
</dbReference>
<comment type="catalytic activity">
    <reaction evidence="1">
        <text>AMP + diphosphate = 5-phospho-alpha-D-ribose 1-diphosphate + adenine</text>
        <dbReference type="Rhea" id="RHEA:16609"/>
        <dbReference type="ChEBI" id="CHEBI:16708"/>
        <dbReference type="ChEBI" id="CHEBI:33019"/>
        <dbReference type="ChEBI" id="CHEBI:58017"/>
        <dbReference type="ChEBI" id="CHEBI:456215"/>
        <dbReference type="EC" id="2.4.2.7"/>
    </reaction>
</comment>
<dbReference type="NCBIfam" id="NF002636">
    <property type="entry name" value="PRK02304.1-5"/>
    <property type="match status" value="1"/>
</dbReference>
<evidence type="ECO:0000256" key="1">
    <source>
        <dbReference type="ARBA" id="ARBA00000868"/>
    </source>
</evidence>
<dbReference type="PANTHER" id="PTHR11776">
    <property type="entry name" value="ADENINE PHOSPHORIBOSYLTRANSFERASE"/>
    <property type="match status" value="1"/>
</dbReference>
<keyword evidence="8 12" id="KW-0328">Glycosyltransferase</keyword>
<evidence type="ECO:0000256" key="4">
    <source>
        <dbReference type="ARBA" id="ARBA00008391"/>
    </source>
</evidence>
<keyword evidence="7" id="KW-0963">Cytoplasm</keyword>
<evidence type="ECO:0000256" key="7">
    <source>
        <dbReference type="ARBA" id="ARBA00022490"/>
    </source>
</evidence>
<keyword evidence="13" id="KW-1185">Reference proteome</keyword>
<dbReference type="GO" id="GO:0005737">
    <property type="term" value="C:cytoplasm"/>
    <property type="evidence" value="ECO:0007669"/>
    <property type="project" value="UniProtKB-SubCell"/>
</dbReference>
<dbReference type="Pfam" id="PF00156">
    <property type="entry name" value="Pribosyltran"/>
    <property type="match status" value="1"/>
</dbReference>
<comment type="similarity">
    <text evidence="4">Belongs to the purine/pyrimidine phosphoribosyltransferase family.</text>
</comment>
<dbReference type="SUPFAM" id="SSF53271">
    <property type="entry name" value="PRTase-like"/>
    <property type="match status" value="1"/>
</dbReference>
<protein>
    <recommendedName>
        <fullName evidence="6">adenine phosphoribosyltransferase</fullName>
        <ecNumber evidence="6">2.4.2.7</ecNumber>
    </recommendedName>
</protein>
<dbReference type="InterPro" id="IPR029057">
    <property type="entry name" value="PRTase-like"/>
</dbReference>
<evidence type="ECO:0000256" key="3">
    <source>
        <dbReference type="ARBA" id="ARBA00004659"/>
    </source>
</evidence>
<reference evidence="13" key="1">
    <citation type="submission" date="2015-09" db="EMBL/GenBank/DDBJ databases">
        <authorList>
            <consortium name="Pathogen Informatics"/>
        </authorList>
    </citation>
    <scope>NUCLEOTIDE SEQUENCE [LARGE SCALE GENOMIC DNA]</scope>
    <source>
        <strain evidence="13">Lake Konstanz</strain>
    </source>
</reference>
<dbReference type="InterPro" id="IPR050120">
    <property type="entry name" value="Adenine_PRTase"/>
</dbReference>
<dbReference type="EC" id="2.4.2.7" evidence="6"/>
<dbReference type="GO" id="GO:0006166">
    <property type="term" value="P:purine ribonucleoside salvage"/>
    <property type="evidence" value="ECO:0007669"/>
    <property type="project" value="UniProtKB-KW"/>
</dbReference>
<dbReference type="OrthoDB" id="363185at2759"/>
<evidence type="ECO:0000256" key="10">
    <source>
        <dbReference type="ARBA" id="ARBA00022726"/>
    </source>
</evidence>
<evidence type="ECO:0000313" key="13">
    <source>
        <dbReference type="Proteomes" id="UP000051952"/>
    </source>
</evidence>
<evidence type="ECO:0000256" key="9">
    <source>
        <dbReference type="ARBA" id="ARBA00022679"/>
    </source>
</evidence>
<name>A0A0S4IJH4_BODSA</name>
<comment type="subcellular location">
    <subcellularLocation>
        <location evidence="2">Cytoplasm</location>
    </subcellularLocation>
</comment>
<dbReference type="Gene3D" id="3.40.50.2020">
    <property type="match status" value="1"/>
</dbReference>
<dbReference type="PANTHER" id="PTHR11776:SF7">
    <property type="entry name" value="PHOSPHORIBOSYLTRANSFERASE DOMAIN-CONTAINING PROTEIN"/>
    <property type="match status" value="1"/>
</dbReference>